<dbReference type="AlphaFoldDB" id="A0A2L2Y0B1"/>
<evidence type="ECO:0000256" key="9">
    <source>
        <dbReference type="ARBA" id="ARBA00023034"/>
    </source>
</evidence>
<evidence type="ECO:0000256" key="12">
    <source>
        <dbReference type="RuleBase" id="RU003832"/>
    </source>
</evidence>
<dbReference type="OrthoDB" id="427096at2759"/>
<keyword evidence="6 12" id="KW-0812">Transmembrane</keyword>
<organism evidence="16">
    <name type="scientific">Parasteatoda tepidariorum</name>
    <name type="common">Common house spider</name>
    <name type="synonym">Achaearanea tepidariorum</name>
    <dbReference type="NCBI Taxonomy" id="114398"/>
    <lineage>
        <taxon>Eukaryota</taxon>
        <taxon>Metazoa</taxon>
        <taxon>Ecdysozoa</taxon>
        <taxon>Arthropoda</taxon>
        <taxon>Chelicerata</taxon>
        <taxon>Arachnida</taxon>
        <taxon>Araneae</taxon>
        <taxon>Araneomorphae</taxon>
        <taxon>Entelegynae</taxon>
        <taxon>Araneoidea</taxon>
        <taxon>Theridiidae</taxon>
        <taxon>Parasteatoda</taxon>
    </lineage>
</organism>
<evidence type="ECO:0000256" key="11">
    <source>
        <dbReference type="ARBA" id="ARBA00023180"/>
    </source>
</evidence>
<dbReference type="PANTHER" id="PTHR48438">
    <property type="entry name" value="ALPHA-(1,3)-FUCOSYLTRANSFERASE C-RELATED"/>
    <property type="match status" value="1"/>
</dbReference>
<dbReference type="InterPro" id="IPR001503">
    <property type="entry name" value="Glyco_trans_10"/>
</dbReference>
<evidence type="ECO:0000256" key="5">
    <source>
        <dbReference type="ARBA" id="ARBA00022679"/>
    </source>
</evidence>
<comment type="subcellular location">
    <subcellularLocation>
        <location evidence="1 12">Golgi apparatus</location>
        <location evidence="1 12">Golgi stack membrane</location>
        <topology evidence="1 12">Single-pass type II membrane protein</topology>
    </subcellularLocation>
</comment>
<sequence>MEMFPNVKRISKRSFLCLYFTCAMFIVCVFYTFYTETYTQLSGNPVRDTSFETVNEKSTKPYLLNQKQSQSIPPLASYSSSHRNSSKNTQHSNDTTTSKTISLRHSKIETKYIFVTSSPSSSNTTAKLSTVLRTTPVLKVVDTCQMYTMRDPKVILLWTPFFQEWDYLLQKRINDCQRCRNCLITRDRTKLGESDAVVFHARDMSLSDLPTIRYPHQRWIFFCLESPPYSDFSGMEHMVNMFNWTMTYRSDSDIISQYGKFIRVRPSKKLDLQSLQWAFSNKTKSVVWMSSHCPTHGGRDDYVQELRKYIDVDVFGKCGDSVCPPGKTESCLQDFSSKYKFFLAFENTICKDYVTEKFFRTMEYNMIPVVFGGAPYSKLAPPASFIDALSFKSPKHLAFFLAGVGKDFKIWSTYFRWRQDYAIDMKNHRECDLCSLLHKNTKPSSYENFREWWVKSGNCKTWEPKS</sequence>
<dbReference type="PANTHER" id="PTHR48438:SF1">
    <property type="entry name" value="ALPHA-(1,3)-FUCOSYLTRANSFERASE C-RELATED"/>
    <property type="match status" value="1"/>
</dbReference>
<evidence type="ECO:0000256" key="2">
    <source>
        <dbReference type="ARBA" id="ARBA00004922"/>
    </source>
</evidence>
<keyword evidence="10 12" id="KW-0472">Membrane</keyword>
<dbReference type="GO" id="GO:0008417">
    <property type="term" value="F:fucosyltransferase activity"/>
    <property type="evidence" value="ECO:0007669"/>
    <property type="project" value="InterPro"/>
</dbReference>
<keyword evidence="7" id="KW-0735">Signal-anchor</keyword>
<evidence type="ECO:0000256" key="7">
    <source>
        <dbReference type="ARBA" id="ARBA00022968"/>
    </source>
</evidence>
<evidence type="ECO:0000259" key="14">
    <source>
        <dbReference type="Pfam" id="PF00852"/>
    </source>
</evidence>
<evidence type="ECO:0000259" key="15">
    <source>
        <dbReference type="Pfam" id="PF17039"/>
    </source>
</evidence>
<evidence type="ECO:0000256" key="4">
    <source>
        <dbReference type="ARBA" id="ARBA00022676"/>
    </source>
</evidence>
<keyword evidence="9 12" id="KW-0333">Golgi apparatus</keyword>
<keyword evidence="4 12" id="KW-0328">Glycosyltransferase</keyword>
<reference evidence="16" key="1">
    <citation type="journal article" date="2016" name="Mol. Ecol. Resour.">
        <title>Evaluation of the impact of RNA preservation methods of spiders for de novo transcriptome assembly.</title>
        <authorList>
            <person name="Kono N."/>
            <person name="Nakamura H."/>
            <person name="Ito Y."/>
            <person name="Tomita M."/>
            <person name="Arakawa K."/>
        </authorList>
    </citation>
    <scope>NUCLEOTIDE SEQUENCE</scope>
    <source>
        <tissue evidence="16">Whole body</tissue>
    </source>
</reference>
<dbReference type="EMBL" id="IAAA01002607">
    <property type="protein sequence ID" value="LAA01594.1"/>
    <property type="molecule type" value="mRNA"/>
</dbReference>
<keyword evidence="8 12" id="KW-1133">Transmembrane helix</keyword>
<keyword evidence="5 12" id="KW-0808">Transferase</keyword>
<dbReference type="Gene3D" id="3.40.50.11660">
    <property type="entry name" value="Glycosyl transferase family 10, C-terminal domain"/>
    <property type="match status" value="1"/>
</dbReference>
<protein>
    <recommendedName>
        <fullName evidence="12">Fucosyltransferase</fullName>
        <ecNumber evidence="12">2.4.1.-</ecNumber>
    </recommendedName>
</protein>
<dbReference type="SUPFAM" id="SSF53756">
    <property type="entry name" value="UDP-Glycosyltransferase/glycogen phosphorylase"/>
    <property type="match status" value="1"/>
</dbReference>
<dbReference type="GO" id="GO:0032580">
    <property type="term" value="C:Golgi cisterna membrane"/>
    <property type="evidence" value="ECO:0007669"/>
    <property type="project" value="UniProtKB-SubCell"/>
</dbReference>
<dbReference type="InterPro" id="IPR038577">
    <property type="entry name" value="GT10-like_C_sf"/>
</dbReference>
<evidence type="ECO:0000256" key="6">
    <source>
        <dbReference type="ARBA" id="ARBA00022692"/>
    </source>
</evidence>
<dbReference type="UniPathway" id="UPA00378"/>
<dbReference type="EC" id="2.4.1.-" evidence="12"/>
<evidence type="ECO:0000256" key="13">
    <source>
        <dbReference type="SAM" id="MobiDB-lite"/>
    </source>
</evidence>
<feature type="region of interest" description="Disordered" evidence="13">
    <location>
        <begin position="68"/>
        <end position="100"/>
    </location>
</feature>
<comment type="similarity">
    <text evidence="3 12">Belongs to the glycosyltransferase 10 family.</text>
</comment>
<evidence type="ECO:0000256" key="10">
    <source>
        <dbReference type="ARBA" id="ARBA00023136"/>
    </source>
</evidence>
<feature type="domain" description="Fucosyltransferase C-terminal" evidence="14">
    <location>
        <begin position="280"/>
        <end position="452"/>
    </location>
</feature>
<accession>A0A2L2Y0B1</accession>
<dbReference type="Pfam" id="PF17039">
    <property type="entry name" value="Glyco_tran_10_N"/>
    <property type="match status" value="1"/>
</dbReference>
<feature type="domain" description="Fucosyltransferase N-terminal" evidence="15">
    <location>
        <begin position="151"/>
        <end position="259"/>
    </location>
</feature>
<feature type="transmembrane region" description="Helical" evidence="12">
    <location>
        <begin position="16"/>
        <end position="34"/>
    </location>
</feature>
<evidence type="ECO:0000256" key="1">
    <source>
        <dbReference type="ARBA" id="ARBA00004447"/>
    </source>
</evidence>
<proteinExistence type="evidence at transcript level"/>
<keyword evidence="11" id="KW-0325">Glycoprotein</keyword>
<dbReference type="Pfam" id="PF00852">
    <property type="entry name" value="Glyco_transf_10"/>
    <property type="match status" value="1"/>
</dbReference>
<evidence type="ECO:0000256" key="3">
    <source>
        <dbReference type="ARBA" id="ARBA00008919"/>
    </source>
</evidence>
<dbReference type="InterPro" id="IPR031481">
    <property type="entry name" value="Glyco_tran_10_N"/>
</dbReference>
<evidence type="ECO:0000313" key="16">
    <source>
        <dbReference type="EMBL" id="LAA01594.1"/>
    </source>
</evidence>
<feature type="compositionally biased region" description="Polar residues" evidence="13">
    <location>
        <begin position="87"/>
        <end position="100"/>
    </location>
</feature>
<comment type="pathway">
    <text evidence="2">Protein modification; protein glycosylation.</text>
</comment>
<dbReference type="InterPro" id="IPR055270">
    <property type="entry name" value="Glyco_tran_10_C"/>
</dbReference>
<dbReference type="FunFam" id="3.40.50.11660:FF:000006">
    <property type="entry name" value="Alpha-(1,3)-fucosyltransferase C"/>
    <property type="match status" value="1"/>
</dbReference>
<evidence type="ECO:0000256" key="8">
    <source>
        <dbReference type="ARBA" id="ARBA00022989"/>
    </source>
</evidence>
<name>A0A2L2Y0B1_PARTP</name>